<dbReference type="EMBL" id="SOCP01000003">
    <property type="protein sequence ID" value="TDV54922.1"/>
    <property type="molecule type" value="Genomic_DNA"/>
</dbReference>
<reference evidence="1 2" key="1">
    <citation type="submission" date="2019-03" db="EMBL/GenBank/DDBJ databases">
        <title>Genomic Encyclopedia of Archaeal and Bacterial Type Strains, Phase II (KMG-II): from individual species to whole genera.</title>
        <authorList>
            <person name="Goeker M."/>
        </authorList>
    </citation>
    <scope>NUCLEOTIDE SEQUENCE [LARGE SCALE GENOMIC DNA]</scope>
    <source>
        <strain evidence="1 2">DSM 45499</strain>
    </source>
</reference>
<proteinExistence type="predicted"/>
<dbReference type="Proteomes" id="UP000294927">
    <property type="component" value="Unassembled WGS sequence"/>
</dbReference>
<dbReference type="CDD" id="cd14748">
    <property type="entry name" value="PBP2_UgpB"/>
    <property type="match status" value="1"/>
</dbReference>
<dbReference type="Gene3D" id="3.40.190.10">
    <property type="entry name" value="Periplasmic binding protein-like II"/>
    <property type="match status" value="1"/>
</dbReference>
<dbReference type="AlphaFoldDB" id="A0A4R7VY41"/>
<dbReference type="SUPFAM" id="SSF53850">
    <property type="entry name" value="Periplasmic binding protein-like II"/>
    <property type="match status" value="1"/>
</dbReference>
<accession>A0A4R7VY41</accession>
<comment type="caution">
    <text evidence="1">The sequence shown here is derived from an EMBL/GenBank/DDBJ whole genome shotgun (WGS) entry which is preliminary data.</text>
</comment>
<sequence>MTINFWHGQGDTAVLVIEDLVADFERSHPNIKVDTGGGVLSDAMLQKVLAALAAGSYPDVAYIFGSDLANIARSPKVVDMGDTIAGTNYWKPVRDAVMINGQVRAAPALVDSLAVVCNKTVFSAAGVDLPKENWRWDDFVSTAKALTNVDTGTFGTGWPGAGDEDTVWRLWPLVWDAGGDVIGSNGRGIGFADAGVEALEVVRDLARDKSVYIDPKSGSEQMYQVYNSGRMGMVVTGPWQLPDILDAGVDYEVVPLPSFNGKPVTISGPDTWTVFDNGAARVEAARTFVSWLIQPEQDVRWALGAGSLPLSQESESSPEWSQYAAETPGLKVFATALESARVRPVHPAYPDISQALATAITSVLLGKSTPEEAMRTCADEADAALRIPR</sequence>
<evidence type="ECO:0000313" key="2">
    <source>
        <dbReference type="Proteomes" id="UP000294927"/>
    </source>
</evidence>
<dbReference type="PANTHER" id="PTHR43649:SF30">
    <property type="entry name" value="ABC TRANSPORTER SUBSTRATE-BINDING PROTEIN"/>
    <property type="match status" value="1"/>
</dbReference>
<protein>
    <submittedName>
        <fullName evidence="1">Carbohydrate ABC transporter substrate-binding protein (CUT1 family)</fullName>
    </submittedName>
</protein>
<dbReference type="InterPro" id="IPR006059">
    <property type="entry name" value="SBP"/>
</dbReference>
<dbReference type="Pfam" id="PF13416">
    <property type="entry name" value="SBP_bac_8"/>
    <property type="match status" value="1"/>
</dbReference>
<keyword evidence="2" id="KW-1185">Reference proteome</keyword>
<gene>
    <name evidence="1" type="ORF">CLV71_103163</name>
</gene>
<dbReference type="InterPro" id="IPR050490">
    <property type="entry name" value="Bact_solute-bd_prot1"/>
</dbReference>
<organism evidence="1 2">
    <name type="scientific">Actinophytocola oryzae</name>
    <dbReference type="NCBI Taxonomy" id="502181"/>
    <lineage>
        <taxon>Bacteria</taxon>
        <taxon>Bacillati</taxon>
        <taxon>Actinomycetota</taxon>
        <taxon>Actinomycetes</taxon>
        <taxon>Pseudonocardiales</taxon>
        <taxon>Pseudonocardiaceae</taxon>
    </lineage>
</organism>
<dbReference type="PANTHER" id="PTHR43649">
    <property type="entry name" value="ARABINOSE-BINDING PROTEIN-RELATED"/>
    <property type="match status" value="1"/>
</dbReference>
<evidence type="ECO:0000313" key="1">
    <source>
        <dbReference type="EMBL" id="TDV54922.1"/>
    </source>
</evidence>
<name>A0A4R7VY41_9PSEU</name>